<dbReference type="Proteomes" id="UP000076532">
    <property type="component" value="Unassembled WGS sequence"/>
</dbReference>
<keyword evidence="2" id="KW-1185">Reference proteome</keyword>
<evidence type="ECO:0000313" key="1">
    <source>
        <dbReference type="EMBL" id="KZP13982.1"/>
    </source>
</evidence>
<feature type="non-terminal residue" evidence="1">
    <location>
        <position position="175"/>
    </location>
</feature>
<evidence type="ECO:0000313" key="2">
    <source>
        <dbReference type="Proteomes" id="UP000076532"/>
    </source>
</evidence>
<reference evidence="1 2" key="1">
    <citation type="journal article" date="2016" name="Mol. Biol. Evol.">
        <title>Comparative Genomics of Early-Diverging Mushroom-Forming Fungi Provides Insights into the Origins of Lignocellulose Decay Capabilities.</title>
        <authorList>
            <person name="Nagy L.G."/>
            <person name="Riley R."/>
            <person name="Tritt A."/>
            <person name="Adam C."/>
            <person name="Daum C."/>
            <person name="Floudas D."/>
            <person name="Sun H."/>
            <person name="Yadav J.S."/>
            <person name="Pangilinan J."/>
            <person name="Larsson K.H."/>
            <person name="Matsuura K."/>
            <person name="Barry K."/>
            <person name="Labutti K."/>
            <person name="Kuo R."/>
            <person name="Ohm R.A."/>
            <person name="Bhattacharya S.S."/>
            <person name="Shirouzu T."/>
            <person name="Yoshinaga Y."/>
            <person name="Martin F.M."/>
            <person name="Grigoriev I.V."/>
            <person name="Hibbett D.S."/>
        </authorList>
    </citation>
    <scope>NUCLEOTIDE SEQUENCE [LARGE SCALE GENOMIC DNA]</scope>
    <source>
        <strain evidence="1 2">CBS 109695</strain>
    </source>
</reference>
<dbReference type="AlphaFoldDB" id="A0A166CTF6"/>
<proteinExistence type="predicted"/>
<sequence>MVQETPSPLVQPIYASSRVANMLMHSWNHVASISFTGSAEHRCSLLAACVGGAVGLAQSSPQAPNRISDMLHQDLLHLLAKSISLVQKSPPHRQTVCEGIVWMLCDILSPATVHREILSLIRRCVAAALKRGDLRPLATYPEVRNAWSVLHKLLDQREMVYSRFKKSPRTVILCG</sequence>
<dbReference type="EMBL" id="KV417624">
    <property type="protein sequence ID" value="KZP13982.1"/>
    <property type="molecule type" value="Genomic_DNA"/>
</dbReference>
<name>A0A166CTF6_9AGAM</name>
<dbReference type="OrthoDB" id="3040823at2759"/>
<organism evidence="1 2">
    <name type="scientific">Athelia psychrophila</name>
    <dbReference type="NCBI Taxonomy" id="1759441"/>
    <lineage>
        <taxon>Eukaryota</taxon>
        <taxon>Fungi</taxon>
        <taxon>Dikarya</taxon>
        <taxon>Basidiomycota</taxon>
        <taxon>Agaricomycotina</taxon>
        <taxon>Agaricomycetes</taxon>
        <taxon>Agaricomycetidae</taxon>
        <taxon>Atheliales</taxon>
        <taxon>Atheliaceae</taxon>
        <taxon>Athelia</taxon>
    </lineage>
</organism>
<gene>
    <name evidence="1" type="ORF">FIBSPDRAFT_868708</name>
</gene>
<accession>A0A166CTF6</accession>
<protein>
    <submittedName>
        <fullName evidence="1">Uncharacterized protein</fullName>
    </submittedName>
</protein>